<feature type="non-terminal residue" evidence="1">
    <location>
        <position position="52"/>
    </location>
</feature>
<feature type="non-terminal residue" evidence="1">
    <location>
        <position position="1"/>
    </location>
</feature>
<evidence type="ECO:0000313" key="2">
    <source>
        <dbReference type="Proteomes" id="UP000790709"/>
    </source>
</evidence>
<dbReference type="EMBL" id="MU267209">
    <property type="protein sequence ID" value="KAH7917180.1"/>
    <property type="molecule type" value="Genomic_DNA"/>
</dbReference>
<keyword evidence="2" id="KW-1185">Reference proteome</keyword>
<protein>
    <submittedName>
        <fullName evidence="1">Uncharacterized protein</fullName>
    </submittedName>
</protein>
<gene>
    <name evidence="1" type="ORF">BV22DRAFT_981641</name>
</gene>
<accession>A0ACB8AVD6</accession>
<name>A0ACB8AVD6_9AGAM</name>
<evidence type="ECO:0000313" key="1">
    <source>
        <dbReference type="EMBL" id="KAH7917180.1"/>
    </source>
</evidence>
<reference evidence="1" key="1">
    <citation type="journal article" date="2021" name="New Phytol.">
        <title>Evolutionary innovations through gain and loss of genes in the ectomycorrhizal Boletales.</title>
        <authorList>
            <person name="Wu G."/>
            <person name="Miyauchi S."/>
            <person name="Morin E."/>
            <person name="Kuo A."/>
            <person name="Drula E."/>
            <person name="Varga T."/>
            <person name="Kohler A."/>
            <person name="Feng B."/>
            <person name="Cao Y."/>
            <person name="Lipzen A."/>
            <person name="Daum C."/>
            <person name="Hundley H."/>
            <person name="Pangilinan J."/>
            <person name="Johnson J."/>
            <person name="Barry K."/>
            <person name="LaButti K."/>
            <person name="Ng V."/>
            <person name="Ahrendt S."/>
            <person name="Min B."/>
            <person name="Choi I.G."/>
            <person name="Park H."/>
            <person name="Plett J.M."/>
            <person name="Magnuson J."/>
            <person name="Spatafora J.W."/>
            <person name="Nagy L.G."/>
            <person name="Henrissat B."/>
            <person name="Grigoriev I.V."/>
            <person name="Yang Z.L."/>
            <person name="Xu J."/>
            <person name="Martin F.M."/>
        </authorList>
    </citation>
    <scope>NUCLEOTIDE SEQUENCE</scope>
    <source>
        <strain evidence="1">KUC20120723A-06</strain>
    </source>
</reference>
<dbReference type="Proteomes" id="UP000790709">
    <property type="component" value="Unassembled WGS sequence"/>
</dbReference>
<proteinExistence type="predicted"/>
<sequence>LDSLEKGILPITPMERTFNIKHSATDKKITRRQYPITPAYAFTDYRAQGQTI</sequence>
<organism evidence="1 2">
    <name type="scientific">Leucogyrophana mollusca</name>
    <dbReference type="NCBI Taxonomy" id="85980"/>
    <lineage>
        <taxon>Eukaryota</taxon>
        <taxon>Fungi</taxon>
        <taxon>Dikarya</taxon>
        <taxon>Basidiomycota</taxon>
        <taxon>Agaricomycotina</taxon>
        <taxon>Agaricomycetes</taxon>
        <taxon>Agaricomycetidae</taxon>
        <taxon>Boletales</taxon>
        <taxon>Boletales incertae sedis</taxon>
        <taxon>Leucogyrophana</taxon>
    </lineage>
</organism>
<comment type="caution">
    <text evidence="1">The sequence shown here is derived from an EMBL/GenBank/DDBJ whole genome shotgun (WGS) entry which is preliminary data.</text>
</comment>